<comment type="similarity">
    <text evidence="1">Belongs to the TRAFAC class TrmE-Era-EngA-EngB-Septin-like GTPase superfamily. Septin GTPase family.</text>
</comment>
<organism evidence="5 6">
    <name type="scientific">Penicillium thymicola</name>
    <dbReference type="NCBI Taxonomy" id="293382"/>
    <lineage>
        <taxon>Eukaryota</taxon>
        <taxon>Fungi</taxon>
        <taxon>Dikarya</taxon>
        <taxon>Ascomycota</taxon>
        <taxon>Pezizomycotina</taxon>
        <taxon>Eurotiomycetes</taxon>
        <taxon>Eurotiomycetidae</taxon>
        <taxon>Eurotiales</taxon>
        <taxon>Aspergillaceae</taxon>
        <taxon>Penicillium</taxon>
    </lineage>
</organism>
<keyword evidence="3" id="KW-0812">Transmembrane</keyword>
<keyword evidence="3" id="KW-1133">Transmembrane helix</keyword>
<feature type="region of interest" description="Disordered" evidence="2">
    <location>
        <begin position="1"/>
        <end position="28"/>
    </location>
</feature>
<proteinExistence type="inferred from homology"/>
<dbReference type="InterPro" id="IPR030379">
    <property type="entry name" value="G_SEPTIN_dom"/>
</dbReference>
<keyword evidence="3" id="KW-0472">Membrane</keyword>
<evidence type="ECO:0000256" key="3">
    <source>
        <dbReference type="SAM" id="Phobius"/>
    </source>
</evidence>
<protein>
    <recommendedName>
        <fullName evidence="4">Septin-type G domain-containing protein</fullName>
    </recommendedName>
</protein>
<feature type="region of interest" description="Disordered" evidence="2">
    <location>
        <begin position="43"/>
        <end position="62"/>
    </location>
</feature>
<name>A0AAI9TC97_PENTH</name>
<comment type="caution">
    <text evidence="5">The sequence shown here is derived from an EMBL/GenBank/DDBJ whole genome shotgun (WGS) entry which is preliminary data.</text>
</comment>
<dbReference type="Pfam" id="PF00735">
    <property type="entry name" value="Septin"/>
    <property type="match status" value="1"/>
</dbReference>
<keyword evidence="6" id="KW-1185">Reference proteome</keyword>
<feature type="domain" description="Septin-type G" evidence="4">
    <location>
        <begin position="213"/>
        <end position="509"/>
    </location>
</feature>
<dbReference type="Pfam" id="PF20571">
    <property type="entry name" value="DUF6780"/>
    <property type="match status" value="1"/>
</dbReference>
<dbReference type="PROSITE" id="PS51719">
    <property type="entry name" value="G_SEPTIN"/>
    <property type="match status" value="1"/>
</dbReference>
<feature type="transmembrane region" description="Helical" evidence="3">
    <location>
        <begin position="672"/>
        <end position="693"/>
    </location>
</feature>
<gene>
    <name evidence="5" type="ORF">VN97_g8696</name>
</gene>
<keyword evidence="1" id="KW-0547">Nucleotide-binding</keyword>
<feature type="compositionally biased region" description="Low complexity" evidence="2">
    <location>
        <begin position="520"/>
        <end position="529"/>
    </location>
</feature>
<feature type="region of interest" description="Disordered" evidence="2">
    <location>
        <begin position="507"/>
        <end position="529"/>
    </location>
</feature>
<feature type="compositionally biased region" description="Polar residues" evidence="2">
    <location>
        <begin position="507"/>
        <end position="519"/>
    </location>
</feature>
<dbReference type="GO" id="GO:0005525">
    <property type="term" value="F:GTP binding"/>
    <property type="evidence" value="ECO:0007669"/>
    <property type="project" value="UniProtKB-KW"/>
</dbReference>
<evidence type="ECO:0000256" key="2">
    <source>
        <dbReference type="SAM" id="MobiDB-lite"/>
    </source>
</evidence>
<reference evidence="5" key="1">
    <citation type="submission" date="2015-06" db="EMBL/GenBank/DDBJ databases">
        <authorList>
            <person name="Nguyen H."/>
        </authorList>
    </citation>
    <scope>NUCLEOTIDE SEQUENCE</scope>
    <source>
        <strain evidence="5">DAOM 180753</strain>
    </source>
</reference>
<dbReference type="Proteomes" id="UP001227192">
    <property type="component" value="Unassembled WGS sequence"/>
</dbReference>
<feature type="region of interest" description="Disordered" evidence="2">
    <location>
        <begin position="76"/>
        <end position="160"/>
    </location>
</feature>
<dbReference type="InterPro" id="IPR046707">
    <property type="entry name" value="DUF6780"/>
</dbReference>
<feature type="compositionally biased region" description="Low complexity" evidence="2">
    <location>
        <begin position="136"/>
        <end position="150"/>
    </location>
</feature>
<dbReference type="SUPFAM" id="SSF52540">
    <property type="entry name" value="P-loop containing nucleoside triphosphate hydrolases"/>
    <property type="match status" value="1"/>
</dbReference>
<dbReference type="Gene3D" id="3.40.50.300">
    <property type="entry name" value="P-loop containing nucleotide triphosphate hydrolases"/>
    <property type="match status" value="1"/>
</dbReference>
<evidence type="ECO:0000259" key="4">
    <source>
        <dbReference type="PROSITE" id="PS51719"/>
    </source>
</evidence>
<evidence type="ECO:0000256" key="1">
    <source>
        <dbReference type="RuleBase" id="RU004560"/>
    </source>
</evidence>
<feature type="transmembrane region" description="Helical" evidence="3">
    <location>
        <begin position="751"/>
        <end position="769"/>
    </location>
</feature>
<sequence length="779" mass="85525">MRPIPDLPFSRKPSDHPSSPSLDPRTATPATFFLSRSLDVADHDSTISLDNPEDVKENMYGVQSLDASLAQSEFTSLPRDYSADSSKQATDDLESHLAQRRSTLKPLNPDTGDASVQASPIHTMSRPLTPLTLGIPDDPSSLPSSPKSPSNQSLRPLDDISITDEINSQAIGSEDEDGMLHGSPFLAPGGASQLIMPSIKMPSRRPFTERGKAMGRFKVLLAGAPGSGKTSLIKSIVQTCDDIVHVDTIPQVTSLGRRRPSRPRSRGTLTATTEIYASTKPYPSWWSDLEDSRVLQRRKSIGEIVLERNLCFVDTPAANLSRAGQSDAIGQYMKQQFFRAINALSGSNVDFQNLLAGNGGSQVDAILYLISSDTLSTDVECIRKLCELSNVIPIISKADTLTQTQIAHLKLRFHEEAREAGIKPFLFGDPPNGLDGLESQPPYAVSSEKTIDTETMDASTLMSPDYVQPLVPSELDALVKKMFDRDNLAWMRHSAAKKLIQQRTDSYSFPPSMPLPSTQSGPAASGSAYASSSWRSVSGTSISPDSPPSYAMARIADYTRNEERMAQVRLAQWATDLQRSLQNERDRYTSLARGERAVWLTERLGECVGDGSLVPLSQLPDFCGLHGPVGDKSGGFQVMRSHTGSGAYRFTKFSPHDPLGVIGWIDELGHRGWMLVQIVGSVGVVGGLALWLARTWGLPTRSLSDLRVDYWCGTMERLLHGRVGLRRTVQVHLIPTVYNCLRVSQEAWVQIPLLSYVFLFFYFLLVFYIRTVGLVSYGC</sequence>
<accession>A0AAI9TC97</accession>
<evidence type="ECO:0000313" key="6">
    <source>
        <dbReference type="Proteomes" id="UP001227192"/>
    </source>
</evidence>
<dbReference type="EMBL" id="LACB01000319">
    <property type="protein sequence ID" value="KAJ9484675.1"/>
    <property type="molecule type" value="Genomic_DNA"/>
</dbReference>
<dbReference type="AlphaFoldDB" id="A0AAI9TC97"/>
<dbReference type="InterPro" id="IPR027417">
    <property type="entry name" value="P-loop_NTPase"/>
</dbReference>
<dbReference type="PANTHER" id="PTHR18884">
    <property type="entry name" value="SEPTIN"/>
    <property type="match status" value="1"/>
</dbReference>
<keyword evidence="1" id="KW-0342">GTP-binding</keyword>
<reference evidence="5" key="2">
    <citation type="journal article" date="2016" name="Fungal Biol.">
        <title>Ochratoxin A production by Penicillium thymicola.</title>
        <authorList>
            <person name="Nguyen H.D.T."/>
            <person name="McMullin D.R."/>
            <person name="Ponomareva E."/>
            <person name="Riley R."/>
            <person name="Pomraning K.R."/>
            <person name="Baker S.E."/>
            <person name="Seifert K.A."/>
        </authorList>
    </citation>
    <scope>NUCLEOTIDE SEQUENCE</scope>
    <source>
        <strain evidence="5">DAOM 180753</strain>
    </source>
</reference>
<evidence type="ECO:0000313" key="5">
    <source>
        <dbReference type="EMBL" id="KAJ9484675.1"/>
    </source>
</evidence>